<evidence type="ECO:0000256" key="8">
    <source>
        <dbReference type="SAM" id="Phobius"/>
    </source>
</evidence>
<dbReference type="CDD" id="cd17546">
    <property type="entry name" value="REC_hyHK_CKI1_RcsC-like"/>
    <property type="match status" value="1"/>
</dbReference>
<comment type="catalytic activity">
    <reaction evidence="1">
        <text>ATP + protein L-histidine = ADP + protein N-phospho-L-histidine.</text>
        <dbReference type="EC" id="2.7.13.3"/>
    </reaction>
</comment>
<keyword evidence="12" id="KW-1185">Reference proteome</keyword>
<dbReference type="CDD" id="cd16922">
    <property type="entry name" value="HATPase_EvgS-ArcB-TorS-like"/>
    <property type="match status" value="1"/>
</dbReference>
<dbReference type="PANTHER" id="PTHR43047:SF66">
    <property type="entry name" value="HISKA"/>
    <property type="match status" value="1"/>
</dbReference>
<dbReference type="Gene3D" id="3.40.50.2300">
    <property type="match status" value="1"/>
</dbReference>
<dbReference type="SUPFAM" id="SSF47384">
    <property type="entry name" value="Homodimeric domain of signal transducing histidine kinase"/>
    <property type="match status" value="1"/>
</dbReference>
<keyword evidence="5" id="KW-0418">Kinase</keyword>
<dbReference type="InterPro" id="IPR001789">
    <property type="entry name" value="Sig_transdc_resp-reg_receiver"/>
</dbReference>
<feature type="compositionally biased region" description="Low complexity" evidence="7">
    <location>
        <begin position="242"/>
        <end position="257"/>
    </location>
</feature>
<dbReference type="Pfam" id="PF00512">
    <property type="entry name" value="HisKA"/>
    <property type="match status" value="1"/>
</dbReference>
<dbReference type="SMART" id="SM00448">
    <property type="entry name" value="REC"/>
    <property type="match status" value="1"/>
</dbReference>
<dbReference type="InterPro" id="IPR003661">
    <property type="entry name" value="HisK_dim/P_dom"/>
</dbReference>
<feature type="transmembrane region" description="Helical" evidence="8">
    <location>
        <begin position="303"/>
        <end position="324"/>
    </location>
</feature>
<dbReference type="SMART" id="SM00388">
    <property type="entry name" value="HisKA"/>
    <property type="match status" value="1"/>
</dbReference>
<protein>
    <recommendedName>
        <fullName evidence="2">histidine kinase</fullName>
        <ecNumber evidence="2">2.7.13.3</ecNumber>
    </recommendedName>
</protein>
<dbReference type="InterPro" id="IPR005467">
    <property type="entry name" value="His_kinase_dom"/>
</dbReference>
<proteinExistence type="predicted"/>
<dbReference type="SUPFAM" id="SSF52172">
    <property type="entry name" value="CheY-like"/>
    <property type="match status" value="1"/>
</dbReference>
<feature type="compositionally biased region" description="Polar residues" evidence="7">
    <location>
        <begin position="186"/>
        <end position="198"/>
    </location>
</feature>
<evidence type="ECO:0000256" key="5">
    <source>
        <dbReference type="ARBA" id="ARBA00022777"/>
    </source>
</evidence>
<evidence type="ECO:0000313" key="11">
    <source>
        <dbReference type="EMBL" id="PMD25449.1"/>
    </source>
</evidence>
<dbReference type="PROSITE" id="PS50109">
    <property type="entry name" value="HIS_KIN"/>
    <property type="match status" value="1"/>
</dbReference>
<sequence length="980" mass="106834">MADTGGDGVLRKLEPHWNRGMIAASIAISLLGAFTSTQLMCQARASTGFNAVLVWTLLASLTFGFCSIWSLHFVAMLAYELDILIEINTGLTVLSSALAVVFTFAALAADLLWDIYSREQKGKNRKRKRRIPTNGRPDSQREPSSDPDSRPLLGQSEDLEDLSPRLDSDPNPFELDRVDGEDNEQLDSSISQSQNMGASKSARRITTLPLFDRARAISASNSNRNRQLLSEYADSSTDPTDSGEQSTSGQSSSLIGSSSTSTFGLSSIMNIAYLTASPAKNVFLVTGETLYLGLTPKNIAKGFIWSLAITSMHYAGIGALNIPSGYYTLNYAWVVLSGMISWIVCVVGCILMSRMETHLGQQFLFSVAATAGVTSMHFTGMRAATLWTRSPPTEARGYPPALATAVVSIAIATCITANGLLAHAVTVSRNKLAEIVATRKKLWRTIAQKENAEAAAAARSDFIASASHEIRTPLHHLQGYSDLLSQTELTEEGRLLLHAIQRATKTLSLITNNVLDWSKLERDSESVCRPVALDIKTVCEAILVLLPNKDDEAEVEIMVVVSPDVPSSIYLDETYIHRILMNLLSNALKFTRSGYILLLVGFEDGRLVATVKDTGPGVPPSFLPQLFEPFKQAQTRGSQRGTGLGLSIVKQLLHNMNGTISVESKHPEVEGVEPGQTGSTFTISIPVQSGPSMATNAVIYKILPKIAILHGGNARAVEGLQIAWEKFGFEVVIAHNATDLVDVDWKYIWADIPFLKANLACLRALLNQDTWTVLVPYDTLHPMHQIPELDSAPRFIPLPRPLIWHSFSQRIAIAKQGPVKSENSRSVRFAATVDFVDGKGETESQEPTAKNLVIMLVEDNPINQKLGEKMLASLGYTVWHAENGQEAIDQVLKNDLTIDAILMDQSMPVKDGVMATKEIREMEAAGTLSRRHPIIALTAVVSSQAQALFKSAGADDFLAKPLSLAKLEHTLSVHLPAQRR</sequence>
<feature type="transmembrane region" description="Helical" evidence="8">
    <location>
        <begin position="401"/>
        <end position="421"/>
    </location>
</feature>
<feature type="modified residue" description="4-aspartylphosphate" evidence="6">
    <location>
        <position position="904"/>
    </location>
</feature>
<feature type="transmembrane region" description="Helical" evidence="8">
    <location>
        <begin position="363"/>
        <end position="381"/>
    </location>
</feature>
<dbReference type="STRING" id="1745343.A0A2J6QGQ2"/>
<dbReference type="Proteomes" id="UP000235672">
    <property type="component" value="Unassembled WGS sequence"/>
</dbReference>
<keyword evidence="8" id="KW-1133">Transmembrane helix</keyword>
<feature type="compositionally biased region" description="Basic and acidic residues" evidence="7">
    <location>
        <begin position="162"/>
        <end position="180"/>
    </location>
</feature>
<dbReference type="CDD" id="cd00082">
    <property type="entry name" value="HisKA"/>
    <property type="match status" value="1"/>
</dbReference>
<dbReference type="InterPro" id="IPR036097">
    <property type="entry name" value="HisK_dim/P_sf"/>
</dbReference>
<keyword evidence="3 6" id="KW-0597">Phosphoprotein</keyword>
<dbReference type="PROSITE" id="PS50110">
    <property type="entry name" value="RESPONSE_REGULATORY"/>
    <property type="match status" value="1"/>
</dbReference>
<dbReference type="SUPFAM" id="SSF55874">
    <property type="entry name" value="ATPase domain of HSP90 chaperone/DNA topoisomerase II/histidine kinase"/>
    <property type="match status" value="1"/>
</dbReference>
<dbReference type="OrthoDB" id="60033at2759"/>
<evidence type="ECO:0000256" key="1">
    <source>
        <dbReference type="ARBA" id="ARBA00000085"/>
    </source>
</evidence>
<feature type="compositionally biased region" description="Basic and acidic residues" evidence="7">
    <location>
        <begin position="138"/>
        <end position="149"/>
    </location>
</feature>
<evidence type="ECO:0000313" key="12">
    <source>
        <dbReference type="Proteomes" id="UP000235672"/>
    </source>
</evidence>
<feature type="domain" description="Histidine kinase" evidence="9">
    <location>
        <begin position="465"/>
        <end position="689"/>
    </location>
</feature>
<name>A0A2J6QGQ2_9HELO</name>
<reference evidence="11 12" key="1">
    <citation type="submission" date="2016-05" db="EMBL/GenBank/DDBJ databases">
        <title>A degradative enzymes factory behind the ericoid mycorrhizal symbiosis.</title>
        <authorList>
            <consortium name="DOE Joint Genome Institute"/>
            <person name="Martino E."/>
            <person name="Morin E."/>
            <person name="Grelet G."/>
            <person name="Kuo A."/>
            <person name="Kohler A."/>
            <person name="Daghino S."/>
            <person name="Barry K."/>
            <person name="Choi C."/>
            <person name="Cichocki N."/>
            <person name="Clum A."/>
            <person name="Copeland A."/>
            <person name="Hainaut M."/>
            <person name="Haridas S."/>
            <person name="Labutti K."/>
            <person name="Lindquist E."/>
            <person name="Lipzen A."/>
            <person name="Khouja H.-R."/>
            <person name="Murat C."/>
            <person name="Ohm R."/>
            <person name="Olson A."/>
            <person name="Spatafora J."/>
            <person name="Veneault-Fourrey C."/>
            <person name="Henrissat B."/>
            <person name="Grigoriev I."/>
            <person name="Martin F."/>
            <person name="Perotto S."/>
        </authorList>
    </citation>
    <scope>NUCLEOTIDE SEQUENCE [LARGE SCALE GENOMIC DNA]</scope>
    <source>
        <strain evidence="11 12">UAMH 7357</strain>
    </source>
</reference>
<evidence type="ECO:0000259" key="10">
    <source>
        <dbReference type="PROSITE" id="PS50110"/>
    </source>
</evidence>
<dbReference type="GO" id="GO:0000155">
    <property type="term" value="F:phosphorelay sensor kinase activity"/>
    <property type="evidence" value="ECO:0007669"/>
    <property type="project" value="InterPro"/>
</dbReference>
<dbReference type="Gene3D" id="1.10.287.130">
    <property type="match status" value="1"/>
</dbReference>
<evidence type="ECO:0000256" key="3">
    <source>
        <dbReference type="ARBA" id="ARBA00022553"/>
    </source>
</evidence>
<dbReference type="PRINTS" id="PR00344">
    <property type="entry name" value="BCTRLSENSOR"/>
</dbReference>
<feature type="domain" description="Response regulatory" evidence="10">
    <location>
        <begin position="853"/>
        <end position="975"/>
    </location>
</feature>
<dbReference type="InterPro" id="IPR004358">
    <property type="entry name" value="Sig_transdc_His_kin-like_C"/>
</dbReference>
<feature type="region of interest" description="Disordered" evidence="7">
    <location>
        <begin position="124"/>
        <end position="202"/>
    </location>
</feature>
<dbReference type="EC" id="2.7.13.3" evidence="2"/>
<evidence type="ECO:0000256" key="4">
    <source>
        <dbReference type="ARBA" id="ARBA00022679"/>
    </source>
</evidence>
<dbReference type="PANTHER" id="PTHR43047">
    <property type="entry name" value="TWO-COMPONENT HISTIDINE PROTEIN KINASE"/>
    <property type="match status" value="1"/>
</dbReference>
<organism evidence="11 12">
    <name type="scientific">Hyaloscypha hepaticicola</name>
    <dbReference type="NCBI Taxonomy" id="2082293"/>
    <lineage>
        <taxon>Eukaryota</taxon>
        <taxon>Fungi</taxon>
        <taxon>Dikarya</taxon>
        <taxon>Ascomycota</taxon>
        <taxon>Pezizomycotina</taxon>
        <taxon>Leotiomycetes</taxon>
        <taxon>Helotiales</taxon>
        <taxon>Hyaloscyphaceae</taxon>
        <taxon>Hyaloscypha</taxon>
    </lineage>
</organism>
<dbReference type="InterPro" id="IPR036890">
    <property type="entry name" value="HATPase_C_sf"/>
</dbReference>
<dbReference type="GO" id="GO:0009927">
    <property type="term" value="F:histidine phosphotransfer kinase activity"/>
    <property type="evidence" value="ECO:0007669"/>
    <property type="project" value="TreeGrafter"/>
</dbReference>
<evidence type="ECO:0000256" key="7">
    <source>
        <dbReference type="SAM" id="MobiDB-lite"/>
    </source>
</evidence>
<dbReference type="Pfam" id="PF02518">
    <property type="entry name" value="HATPase_c"/>
    <property type="match status" value="1"/>
</dbReference>
<dbReference type="InterPro" id="IPR005330">
    <property type="entry name" value="MHYT_dom"/>
</dbReference>
<gene>
    <name evidence="11" type="ORF">NA56DRAFT_435827</name>
</gene>
<dbReference type="SMART" id="SM00387">
    <property type="entry name" value="HATPase_c"/>
    <property type="match status" value="1"/>
</dbReference>
<feature type="region of interest" description="Disordered" evidence="7">
    <location>
        <begin position="232"/>
        <end position="257"/>
    </location>
</feature>
<feature type="transmembrane region" description="Helical" evidence="8">
    <location>
        <begin position="20"/>
        <end position="40"/>
    </location>
</feature>
<feature type="transmembrane region" description="Helical" evidence="8">
    <location>
        <begin position="91"/>
        <end position="116"/>
    </location>
</feature>
<feature type="transmembrane region" description="Helical" evidence="8">
    <location>
        <begin position="52"/>
        <end position="79"/>
    </location>
</feature>
<dbReference type="GO" id="GO:0005886">
    <property type="term" value="C:plasma membrane"/>
    <property type="evidence" value="ECO:0007669"/>
    <property type="project" value="TreeGrafter"/>
</dbReference>
<dbReference type="InterPro" id="IPR011006">
    <property type="entry name" value="CheY-like_superfamily"/>
</dbReference>
<dbReference type="Gene3D" id="3.30.565.10">
    <property type="entry name" value="Histidine kinase-like ATPase, C-terminal domain"/>
    <property type="match status" value="1"/>
</dbReference>
<evidence type="ECO:0000256" key="6">
    <source>
        <dbReference type="PROSITE-ProRule" id="PRU00169"/>
    </source>
</evidence>
<keyword evidence="8" id="KW-0812">Transmembrane</keyword>
<dbReference type="AlphaFoldDB" id="A0A2J6QGQ2"/>
<dbReference type="EMBL" id="KZ613470">
    <property type="protein sequence ID" value="PMD25449.1"/>
    <property type="molecule type" value="Genomic_DNA"/>
</dbReference>
<keyword evidence="8" id="KW-0472">Membrane</keyword>
<dbReference type="Pfam" id="PF00072">
    <property type="entry name" value="Response_reg"/>
    <property type="match status" value="1"/>
</dbReference>
<feature type="transmembrane region" description="Helical" evidence="8">
    <location>
        <begin position="330"/>
        <end position="351"/>
    </location>
</feature>
<keyword evidence="4" id="KW-0808">Transferase</keyword>
<evidence type="ECO:0000256" key="2">
    <source>
        <dbReference type="ARBA" id="ARBA00012438"/>
    </source>
</evidence>
<dbReference type="Pfam" id="PF03707">
    <property type="entry name" value="MHYT"/>
    <property type="match status" value="3"/>
</dbReference>
<accession>A0A2J6QGQ2</accession>
<dbReference type="InterPro" id="IPR003594">
    <property type="entry name" value="HATPase_dom"/>
</dbReference>
<evidence type="ECO:0000259" key="9">
    <source>
        <dbReference type="PROSITE" id="PS50109"/>
    </source>
</evidence>